<evidence type="ECO:0000313" key="2">
    <source>
        <dbReference type="EMBL" id="EDU44036.1"/>
    </source>
</evidence>
<protein>
    <submittedName>
        <fullName evidence="2">Uncharacterized protein</fullName>
    </submittedName>
</protein>
<sequence>MASFTPNDNTLSNAPHPDDIDIAPRICGYYTGKAVKGASMSVQRKSRSG</sequence>
<dbReference type="AlphaFoldDB" id="B2WLX6"/>
<reference evidence="3" key="1">
    <citation type="journal article" date="2013" name="G3 (Bethesda)">
        <title>Comparative genomics of a plant-pathogenic fungus, Pyrenophora tritici-repentis, reveals transduplication and the impact of repeat elements on pathogenicity and population divergence.</title>
        <authorList>
            <person name="Manning V.A."/>
            <person name="Pandelova I."/>
            <person name="Dhillon B."/>
            <person name="Wilhelm L.J."/>
            <person name="Goodwin S.B."/>
            <person name="Berlin A.M."/>
            <person name="Figueroa M."/>
            <person name="Freitag M."/>
            <person name="Hane J.K."/>
            <person name="Henrissat B."/>
            <person name="Holman W.H."/>
            <person name="Kodira C.D."/>
            <person name="Martin J."/>
            <person name="Oliver R.P."/>
            <person name="Robbertse B."/>
            <person name="Schackwitz W."/>
            <person name="Schwartz D.C."/>
            <person name="Spatafora J.W."/>
            <person name="Turgeon B.G."/>
            <person name="Yandava C."/>
            <person name="Young S."/>
            <person name="Zhou S."/>
            <person name="Zeng Q."/>
            <person name="Grigoriev I.V."/>
            <person name="Ma L.-J."/>
            <person name="Ciuffetti L.M."/>
        </authorList>
    </citation>
    <scope>NUCLEOTIDE SEQUENCE [LARGE SCALE GENOMIC DNA]</scope>
    <source>
        <strain evidence="3">Pt-1C-BFP</strain>
    </source>
</reference>
<dbReference type="Proteomes" id="UP000001471">
    <property type="component" value="Unassembled WGS sequence"/>
</dbReference>
<evidence type="ECO:0000256" key="1">
    <source>
        <dbReference type="SAM" id="MobiDB-lite"/>
    </source>
</evidence>
<feature type="region of interest" description="Disordered" evidence="1">
    <location>
        <begin position="1"/>
        <end position="21"/>
    </location>
</feature>
<evidence type="ECO:0000313" key="3">
    <source>
        <dbReference type="Proteomes" id="UP000001471"/>
    </source>
</evidence>
<dbReference type="InParanoid" id="B2WLX6"/>
<name>B2WLX6_PYRTR</name>
<accession>B2WLX6</accession>
<dbReference type="HOGENOM" id="CLU_3143692_0_0_1"/>
<gene>
    <name evidence="2" type="ORF">PTRG_10986</name>
</gene>
<dbReference type="EMBL" id="DS231629">
    <property type="protein sequence ID" value="EDU44036.1"/>
    <property type="molecule type" value="Genomic_DNA"/>
</dbReference>
<organism evidence="2 3">
    <name type="scientific">Pyrenophora tritici-repentis (strain Pt-1C-BFP)</name>
    <name type="common">Wheat tan spot fungus</name>
    <name type="synonym">Drechslera tritici-repentis</name>
    <dbReference type="NCBI Taxonomy" id="426418"/>
    <lineage>
        <taxon>Eukaryota</taxon>
        <taxon>Fungi</taxon>
        <taxon>Dikarya</taxon>
        <taxon>Ascomycota</taxon>
        <taxon>Pezizomycotina</taxon>
        <taxon>Dothideomycetes</taxon>
        <taxon>Pleosporomycetidae</taxon>
        <taxon>Pleosporales</taxon>
        <taxon>Pleosporineae</taxon>
        <taxon>Pleosporaceae</taxon>
        <taxon>Pyrenophora</taxon>
    </lineage>
</organism>
<feature type="compositionally biased region" description="Polar residues" evidence="1">
    <location>
        <begin position="1"/>
        <end position="13"/>
    </location>
</feature>
<proteinExistence type="predicted"/>